<dbReference type="GO" id="GO:0004364">
    <property type="term" value="F:glutathione transferase activity"/>
    <property type="evidence" value="ECO:0007669"/>
    <property type="project" value="TreeGrafter"/>
</dbReference>
<dbReference type="Pfam" id="PF14497">
    <property type="entry name" value="GST_C_3"/>
    <property type="match status" value="1"/>
</dbReference>
<reference evidence="4" key="1">
    <citation type="submission" date="2016-11" db="UniProtKB">
        <authorList>
            <consortium name="WormBaseParasite"/>
        </authorList>
    </citation>
    <scope>IDENTIFICATION</scope>
</reference>
<evidence type="ECO:0000256" key="1">
    <source>
        <dbReference type="SAM" id="SignalP"/>
    </source>
</evidence>
<proteinExistence type="predicted"/>
<protein>
    <submittedName>
        <fullName evidence="4">GST_C domain-containing protein</fullName>
    </submittedName>
</protein>
<evidence type="ECO:0000313" key="4">
    <source>
        <dbReference type="WBParaSite" id="BXY_0299000.1"/>
    </source>
</evidence>
<evidence type="ECO:0000313" key="3">
    <source>
        <dbReference type="Proteomes" id="UP000095284"/>
    </source>
</evidence>
<feature type="chain" id="PRO_5009304656" evidence="1">
    <location>
        <begin position="18"/>
        <end position="256"/>
    </location>
</feature>
<dbReference type="InterPro" id="IPR036282">
    <property type="entry name" value="Glutathione-S-Trfase_C_sf"/>
</dbReference>
<organism evidence="3 4">
    <name type="scientific">Bursaphelenchus xylophilus</name>
    <name type="common">Pinewood nematode worm</name>
    <name type="synonym">Aphelenchoides xylophilus</name>
    <dbReference type="NCBI Taxonomy" id="6326"/>
    <lineage>
        <taxon>Eukaryota</taxon>
        <taxon>Metazoa</taxon>
        <taxon>Ecdysozoa</taxon>
        <taxon>Nematoda</taxon>
        <taxon>Chromadorea</taxon>
        <taxon>Rhabditida</taxon>
        <taxon>Tylenchina</taxon>
        <taxon>Tylenchomorpha</taxon>
        <taxon>Aphelenchoidea</taxon>
        <taxon>Aphelenchoididae</taxon>
        <taxon>Bursaphelenchus</taxon>
    </lineage>
</organism>
<dbReference type="SUPFAM" id="SSF47616">
    <property type="entry name" value="GST C-terminal domain-like"/>
    <property type="match status" value="1"/>
</dbReference>
<feature type="signal peptide" evidence="1">
    <location>
        <begin position="1"/>
        <end position="17"/>
    </location>
</feature>
<dbReference type="GO" id="GO:0006749">
    <property type="term" value="P:glutathione metabolic process"/>
    <property type="evidence" value="ECO:0007669"/>
    <property type="project" value="TreeGrafter"/>
</dbReference>
<dbReference type="Gene3D" id="1.20.1050.130">
    <property type="match status" value="2"/>
</dbReference>
<dbReference type="Proteomes" id="UP000095284">
    <property type="component" value="Unplaced"/>
</dbReference>
<dbReference type="InterPro" id="IPR004046">
    <property type="entry name" value="GST_C"/>
</dbReference>
<keyword evidence="1" id="KW-0732">Signal</keyword>
<dbReference type="PANTHER" id="PTHR11571">
    <property type="entry name" value="GLUTATHIONE S-TRANSFERASE"/>
    <property type="match status" value="1"/>
</dbReference>
<sequence>MRAIICLLAALGVSVHADLELTYFAAKGRAEPLRLMLHFANIPFTDTRIQWSQWLSIKNDTTSEWVCGEKEPGLMLGPEIATAPEPARGSGSERLRLRAGSQSRSRKFWGRLRLPSPKSGPGFSALRKFICDLNDFPCQQKSLNISAVAKRFQSHFQAANYTTTFLPTAQRFIPLIDGKLQGSQSGLFSPLGLSYVDFFWAGLIDWINDVHPEIVQQFPRSVALKNEVYSLPQLQSYLATRDSLNAPTANTGLNIG</sequence>
<dbReference type="SUPFAM" id="SSF52833">
    <property type="entry name" value="Thioredoxin-like"/>
    <property type="match status" value="1"/>
</dbReference>
<evidence type="ECO:0000259" key="2">
    <source>
        <dbReference type="Pfam" id="PF14497"/>
    </source>
</evidence>
<dbReference type="PANTHER" id="PTHR11571:SF153">
    <property type="entry name" value="GLUTATHIONE S-TRANSFERASE"/>
    <property type="match status" value="1"/>
</dbReference>
<dbReference type="InterPro" id="IPR036249">
    <property type="entry name" value="Thioredoxin-like_sf"/>
</dbReference>
<name>A0A1I7RQJ6_BURXY</name>
<dbReference type="WBParaSite" id="BXY_0299000.1">
    <property type="protein sequence ID" value="BXY_0299000.1"/>
    <property type="gene ID" value="BXY_0299000"/>
</dbReference>
<dbReference type="InterPro" id="IPR050213">
    <property type="entry name" value="GST_superfamily"/>
</dbReference>
<dbReference type="AlphaFoldDB" id="A0A1I7RQJ6"/>
<feature type="domain" description="Glutathione S-transferase C-terminal" evidence="2">
    <location>
        <begin position="164"/>
        <end position="241"/>
    </location>
</feature>
<accession>A0A1I7RQJ6</accession>